<reference evidence="1" key="1">
    <citation type="journal article" date="2015" name="PLoS ONE">
        <title>An Insight into the Sialome of the Lone Star Tick, Amblyomma americanum, with a Glimpse on Its Time Dependent Gene Expression.</title>
        <authorList>
            <person name="Karim S."/>
            <person name="Ribeiro J.M."/>
        </authorList>
    </citation>
    <scope>NUCLEOTIDE SEQUENCE</scope>
    <source>
        <tissue evidence="1">Salivary gland</tissue>
    </source>
</reference>
<name>A0A0C9SET8_AMBAM</name>
<protein>
    <submittedName>
        <fullName evidence="1">Putative secreted protein</fullName>
    </submittedName>
</protein>
<proteinExistence type="evidence at transcript level"/>
<organism evidence="1">
    <name type="scientific">Amblyomma americanum</name>
    <name type="common">Lone star tick</name>
    <dbReference type="NCBI Taxonomy" id="6943"/>
    <lineage>
        <taxon>Eukaryota</taxon>
        <taxon>Metazoa</taxon>
        <taxon>Ecdysozoa</taxon>
        <taxon>Arthropoda</taxon>
        <taxon>Chelicerata</taxon>
        <taxon>Arachnida</taxon>
        <taxon>Acari</taxon>
        <taxon>Parasitiformes</taxon>
        <taxon>Ixodida</taxon>
        <taxon>Ixodoidea</taxon>
        <taxon>Ixodidae</taxon>
        <taxon>Amblyomminae</taxon>
        <taxon>Amblyomma</taxon>
    </lineage>
</organism>
<dbReference type="EMBL" id="GBZX01000857">
    <property type="protein sequence ID" value="JAG91883.1"/>
    <property type="molecule type" value="mRNA"/>
</dbReference>
<dbReference type="AlphaFoldDB" id="A0A0C9SET8"/>
<accession>A0A0C9SET8</accession>
<sequence>MFRAHAFVVFGTTLCDISGPYIMWSCLQTFFRAIVWAQVSRLKPRGFSITSYRLCHITGTNVVFFTTEEIPCAFEHNEYRVAISQAKNYWLTVHTKHQHKQKSITHLETAWHLD</sequence>
<evidence type="ECO:0000313" key="1">
    <source>
        <dbReference type="EMBL" id="JAG91883.1"/>
    </source>
</evidence>